<dbReference type="PANTHER" id="PTHR43791">
    <property type="entry name" value="PERMEASE-RELATED"/>
    <property type="match status" value="1"/>
</dbReference>
<feature type="transmembrane region" description="Helical" evidence="7">
    <location>
        <begin position="212"/>
        <end position="234"/>
    </location>
</feature>
<organism evidence="9 10">
    <name type="scientific">Talaromyces stipitatus (strain ATCC 10500 / CBS 375.48 / QM 6759 / NRRL 1006)</name>
    <name type="common">Penicillium stipitatum</name>
    <dbReference type="NCBI Taxonomy" id="441959"/>
    <lineage>
        <taxon>Eukaryota</taxon>
        <taxon>Fungi</taxon>
        <taxon>Dikarya</taxon>
        <taxon>Ascomycota</taxon>
        <taxon>Pezizomycotina</taxon>
        <taxon>Eurotiomycetes</taxon>
        <taxon>Eurotiomycetidae</taxon>
        <taxon>Eurotiales</taxon>
        <taxon>Trichocomaceae</taxon>
        <taxon>Talaromyces</taxon>
        <taxon>Talaromyces sect. Talaromyces</taxon>
    </lineage>
</organism>
<dbReference type="HOGENOM" id="CLU_001265_0_1_1"/>
<feature type="transmembrane region" description="Helical" evidence="7">
    <location>
        <begin position="346"/>
        <end position="365"/>
    </location>
</feature>
<feature type="domain" description="Major facilitator superfamily (MFS) profile" evidence="8">
    <location>
        <begin position="53"/>
        <end position="464"/>
    </location>
</feature>
<feature type="compositionally biased region" description="Basic and acidic residues" evidence="6">
    <location>
        <begin position="1"/>
        <end position="10"/>
    </location>
</feature>
<dbReference type="AlphaFoldDB" id="B8MK06"/>
<dbReference type="InterPro" id="IPR036259">
    <property type="entry name" value="MFS_trans_sf"/>
</dbReference>
<dbReference type="VEuPathDB" id="FungiDB:TSTA_042970"/>
<dbReference type="OrthoDB" id="2962993at2759"/>
<name>B8MK06_TALSN</name>
<feature type="transmembrane region" description="Helical" evidence="7">
    <location>
        <begin position="119"/>
        <end position="137"/>
    </location>
</feature>
<feature type="region of interest" description="Disordered" evidence="6">
    <location>
        <begin position="1"/>
        <end position="22"/>
    </location>
</feature>
<evidence type="ECO:0000256" key="1">
    <source>
        <dbReference type="ARBA" id="ARBA00004141"/>
    </source>
</evidence>
<evidence type="ECO:0000313" key="9">
    <source>
        <dbReference type="EMBL" id="EED14823.1"/>
    </source>
</evidence>
<feature type="transmembrane region" description="Helical" evidence="7">
    <location>
        <begin position="49"/>
        <end position="66"/>
    </location>
</feature>
<feature type="transmembrane region" description="Helical" evidence="7">
    <location>
        <begin position="319"/>
        <end position="339"/>
    </location>
</feature>
<feature type="transmembrane region" description="Helical" evidence="7">
    <location>
        <begin position="282"/>
        <end position="307"/>
    </location>
</feature>
<dbReference type="Pfam" id="PF07690">
    <property type="entry name" value="MFS_1"/>
    <property type="match status" value="1"/>
</dbReference>
<feature type="transmembrane region" description="Helical" evidence="7">
    <location>
        <begin position="406"/>
        <end position="427"/>
    </location>
</feature>
<dbReference type="Proteomes" id="UP000001745">
    <property type="component" value="Unassembled WGS sequence"/>
</dbReference>
<dbReference type="SUPFAM" id="SSF103473">
    <property type="entry name" value="MFS general substrate transporter"/>
    <property type="match status" value="1"/>
</dbReference>
<dbReference type="OMA" id="HAFALAY"/>
<evidence type="ECO:0000256" key="5">
    <source>
        <dbReference type="ARBA" id="ARBA00023136"/>
    </source>
</evidence>
<keyword evidence="2" id="KW-0813">Transport</keyword>
<keyword evidence="3 7" id="KW-0812">Transmembrane</keyword>
<dbReference type="eggNOG" id="KOG2533">
    <property type="taxonomic scope" value="Eukaryota"/>
</dbReference>
<dbReference type="PANTHER" id="PTHR43791:SF22">
    <property type="entry name" value="TRANSPORTER, PUTATIVE (AFU_ORTHOLOGUE AFUA_6G11320)-RELATED"/>
    <property type="match status" value="1"/>
</dbReference>
<dbReference type="PROSITE" id="PS50850">
    <property type="entry name" value="MFS"/>
    <property type="match status" value="1"/>
</dbReference>
<feature type="transmembrane region" description="Helical" evidence="7">
    <location>
        <begin position="371"/>
        <end position="394"/>
    </location>
</feature>
<sequence length="497" mass="54593">MAAVIEEKSTTHTNNDISPVSDIEQSGTVVDNDEADIAPSEKSHLQRKLDWIILPPITLLFFLSFLDRSNIGNAKLDNLTKDLHMTGEQYLVTLSVFFIGYSAFEIPSNIALKLTSPRIWLPTLMLIWGVVATLMALSTSFGGLLAARFFLGATEAGVFPGAIFYLSMWYGRTALVRRVTLFYTSTSLAGAFGGILAYGIGHMSGIAGKHGWFWIFTIEGIATVVIAGICYFLIQDFPAQAKFLSQRERKVLNALLFEDNDALRDEPLSWAEVRRTFRDVKVWLYTIAWMGQALPLYTVTLFLPTIIANLGYSAANAQLLTVPPYAVATVISIGIALLSERYHTRGPFIVGSCILSIIGYTLLLSNHKVGVQYLGTFFVCAGIFPSAALIFTWIASNVSGQVKRCVAAAIQISIGDIGAVVGCQLYRPDESPRYPLGHGMALGFVVGTLVTSLLLWNLLVKENRRRDQITGGPPKDTSFLCSEDFEGDGDVRWRFIA</sequence>
<dbReference type="FunFam" id="1.20.1250.20:FF:000068">
    <property type="entry name" value="MFS general substrate transporter"/>
    <property type="match status" value="1"/>
</dbReference>
<dbReference type="InterPro" id="IPR020846">
    <property type="entry name" value="MFS_dom"/>
</dbReference>
<dbReference type="FunFam" id="1.20.1250.20:FF:000034">
    <property type="entry name" value="MFS general substrate transporter"/>
    <property type="match status" value="1"/>
</dbReference>
<feature type="compositionally biased region" description="Polar residues" evidence="6">
    <location>
        <begin position="11"/>
        <end position="22"/>
    </location>
</feature>
<dbReference type="EMBL" id="EQ962657">
    <property type="protein sequence ID" value="EED14823.1"/>
    <property type="molecule type" value="Genomic_DNA"/>
</dbReference>
<dbReference type="RefSeq" id="XP_002484776.1">
    <property type="nucleotide sequence ID" value="XM_002484731.1"/>
</dbReference>
<proteinExistence type="predicted"/>
<evidence type="ECO:0000256" key="3">
    <source>
        <dbReference type="ARBA" id="ARBA00022692"/>
    </source>
</evidence>
<evidence type="ECO:0000259" key="8">
    <source>
        <dbReference type="PROSITE" id="PS50850"/>
    </source>
</evidence>
<feature type="transmembrane region" description="Helical" evidence="7">
    <location>
        <begin position="90"/>
        <end position="112"/>
    </location>
</feature>
<dbReference type="InParanoid" id="B8MK06"/>
<dbReference type="GO" id="GO:0022857">
    <property type="term" value="F:transmembrane transporter activity"/>
    <property type="evidence" value="ECO:0007669"/>
    <property type="project" value="InterPro"/>
</dbReference>
<evidence type="ECO:0000256" key="2">
    <source>
        <dbReference type="ARBA" id="ARBA00022448"/>
    </source>
</evidence>
<feature type="transmembrane region" description="Helical" evidence="7">
    <location>
        <begin position="439"/>
        <end position="459"/>
    </location>
</feature>
<keyword evidence="10" id="KW-1185">Reference proteome</keyword>
<keyword evidence="4 7" id="KW-1133">Transmembrane helix</keyword>
<evidence type="ECO:0000256" key="6">
    <source>
        <dbReference type="SAM" id="MobiDB-lite"/>
    </source>
</evidence>
<dbReference type="GeneID" id="8103424"/>
<dbReference type="PhylomeDB" id="B8MK06"/>
<dbReference type="Gene3D" id="1.20.1250.20">
    <property type="entry name" value="MFS general substrate transporter like domains"/>
    <property type="match status" value="2"/>
</dbReference>
<feature type="transmembrane region" description="Helical" evidence="7">
    <location>
        <begin position="180"/>
        <end position="200"/>
    </location>
</feature>
<protein>
    <submittedName>
        <fullName evidence="9">MFS transporter, putative</fullName>
    </submittedName>
</protein>
<keyword evidence="5 7" id="KW-0472">Membrane</keyword>
<evidence type="ECO:0000256" key="4">
    <source>
        <dbReference type="ARBA" id="ARBA00022989"/>
    </source>
</evidence>
<comment type="subcellular location">
    <subcellularLocation>
        <location evidence="1">Membrane</location>
        <topology evidence="1">Multi-pass membrane protein</topology>
    </subcellularLocation>
</comment>
<evidence type="ECO:0000313" key="10">
    <source>
        <dbReference type="Proteomes" id="UP000001745"/>
    </source>
</evidence>
<dbReference type="InterPro" id="IPR011701">
    <property type="entry name" value="MFS"/>
</dbReference>
<feature type="transmembrane region" description="Helical" evidence="7">
    <location>
        <begin position="149"/>
        <end position="168"/>
    </location>
</feature>
<dbReference type="GO" id="GO:0016020">
    <property type="term" value="C:membrane"/>
    <property type="evidence" value="ECO:0007669"/>
    <property type="project" value="UniProtKB-SubCell"/>
</dbReference>
<accession>B8MK06</accession>
<evidence type="ECO:0000256" key="7">
    <source>
        <dbReference type="SAM" id="Phobius"/>
    </source>
</evidence>
<dbReference type="FunCoup" id="B8MK06">
    <property type="interactions" value="171"/>
</dbReference>
<reference evidence="10" key="1">
    <citation type="journal article" date="2015" name="Genome Announc.">
        <title>Genome sequence of the AIDS-associated pathogen Penicillium marneffei (ATCC18224) and its near taxonomic relative Talaromyces stipitatus (ATCC10500).</title>
        <authorList>
            <person name="Nierman W.C."/>
            <person name="Fedorova-Abrams N.D."/>
            <person name="Andrianopoulos A."/>
        </authorList>
    </citation>
    <scope>NUCLEOTIDE SEQUENCE [LARGE SCALE GENOMIC DNA]</scope>
    <source>
        <strain evidence="10">ATCC 10500 / CBS 375.48 / QM 6759 / NRRL 1006</strain>
    </source>
</reference>
<gene>
    <name evidence="9" type="ORF">TSTA_042970</name>
</gene>